<protein>
    <recommendedName>
        <fullName evidence="8">Probable membrane transporter protein</fullName>
    </recommendedName>
</protein>
<dbReference type="InterPro" id="IPR052017">
    <property type="entry name" value="TSUP"/>
</dbReference>
<comment type="subcellular location">
    <subcellularLocation>
        <location evidence="1 8">Cell membrane</location>
        <topology evidence="1 8">Multi-pass membrane protein</topology>
    </subcellularLocation>
</comment>
<keyword evidence="6 8" id="KW-1133">Transmembrane helix</keyword>
<dbReference type="PANTHER" id="PTHR30269:SF37">
    <property type="entry name" value="MEMBRANE TRANSPORTER PROTEIN"/>
    <property type="match status" value="1"/>
</dbReference>
<keyword evidence="3" id="KW-0813">Transport</keyword>
<evidence type="ECO:0000256" key="8">
    <source>
        <dbReference type="RuleBase" id="RU363041"/>
    </source>
</evidence>
<feature type="transmembrane region" description="Helical" evidence="8">
    <location>
        <begin position="101"/>
        <end position="120"/>
    </location>
</feature>
<evidence type="ECO:0000256" key="6">
    <source>
        <dbReference type="ARBA" id="ARBA00022989"/>
    </source>
</evidence>
<evidence type="ECO:0000256" key="3">
    <source>
        <dbReference type="ARBA" id="ARBA00022448"/>
    </source>
</evidence>
<reference evidence="9 10" key="1">
    <citation type="journal article" date="2019" name="Int. J. Syst. Evol. Microbiol.">
        <title>The Global Catalogue of Microorganisms (GCM) 10K type strain sequencing project: providing services to taxonomists for standard genome sequencing and annotation.</title>
        <authorList>
            <consortium name="The Broad Institute Genomics Platform"/>
            <consortium name="The Broad Institute Genome Sequencing Center for Infectious Disease"/>
            <person name="Wu L."/>
            <person name="Ma J."/>
        </authorList>
    </citation>
    <scope>NUCLEOTIDE SEQUENCE [LARGE SCALE GENOMIC DNA]</scope>
    <source>
        <strain evidence="9 10">JCM 13378</strain>
    </source>
</reference>
<evidence type="ECO:0000256" key="5">
    <source>
        <dbReference type="ARBA" id="ARBA00022692"/>
    </source>
</evidence>
<comment type="caution">
    <text evidence="9">The sequence shown here is derived from an EMBL/GenBank/DDBJ whole genome shotgun (WGS) entry which is preliminary data.</text>
</comment>
<dbReference type="RefSeq" id="WP_343847552.1">
    <property type="nucleotide sequence ID" value="NZ_BAAAEI010000031.1"/>
</dbReference>
<evidence type="ECO:0000256" key="7">
    <source>
        <dbReference type="ARBA" id="ARBA00023136"/>
    </source>
</evidence>
<keyword evidence="10" id="KW-1185">Reference proteome</keyword>
<sequence length="249" mass="26869">MLQELAPLSLLLIAVVVVLTGISKSAFAGALGIFSVPLLLLVLPPRQAVGLMLPLLLLADLFSLKSYWQQWNRQHLMQLLPGVVLGLLLGTLLLNKLSAQSLQGIIGLLSSLFALRYLLLRKLKSQWLASRPAAWILSTVSGLSSTLLHAGGPPLMMHLLSVSLAPATLVATSAVVYAGMNLAKLGPFMYFNVLDWQLAGLTMLFAPFAWLGTRLGVWIRSRLNPAAFMGALHILLLLMGVKLLYTAIG</sequence>
<dbReference type="EMBL" id="BAAAEI010000031">
    <property type="protein sequence ID" value="GAA0375166.1"/>
    <property type="molecule type" value="Genomic_DNA"/>
</dbReference>
<feature type="transmembrane region" description="Helical" evidence="8">
    <location>
        <begin position="76"/>
        <end position="95"/>
    </location>
</feature>
<keyword evidence="5 8" id="KW-0812">Transmembrane</keyword>
<dbReference type="Pfam" id="PF01925">
    <property type="entry name" value="TauE"/>
    <property type="match status" value="1"/>
</dbReference>
<keyword evidence="4 8" id="KW-1003">Cell membrane</keyword>
<name>A0ABN0XWX4_9ALTE</name>
<keyword evidence="7 8" id="KW-0472">Membrane</keyword>
<evidence type="ECO:0000256" key="4">
    <source>
        <dbReference type="ARBA" id="ARBA00022475"/>
    </source>
</evidence>
<comment type="similarity">
    <text evidence="2 8">Belongs to the 4-toluene sulfonate uptake permease (TSUP) (TC 2.A.102) family.</text>
</comment>
<proteinExistence type="inferred from homology"/>
<evidence type="ECO:0000313" key="9">
    <source>
        <dbReference type="EMBL" id="GAA0375166.1"/>
    </source>
</evidence>
<gene>
    <name evidence="9" type="ORF">GCM10009092_44270</name>
</gene>
<organism evidence="9 10">
    <name type="scientific">Bowmanella denitrificans</name>
    <dbReference type="NCBI Taxonomy" id="366582"/>
    <lineage>
        <taxon>Bacteria</taxon>
        <taxon>Pseudomonadati</taxon>
        <taxon>Pseudomonadota</taxon>
        <taxon>Gammaproteobacteria</taxon>
        <taxon>Alteromonadales</taxon>
        <taxon>Alteromonadaceae</taxon>
        <taxon>Bowmanella</taxon>
    </lineage>
</organism>
<feature type="transmembrane region" description="Helical" evidence="8">
    <location>
        <begin position="132"/>
        <end position="150"/>
    </location>
</feature>
<evidence type="ECO:0000313" key="10">
    <source>
        <dbReference type="Proteomes" id="UP001501757"/>
    </source>
</evidence>
<dbReference type="PANTHER" id="PTHR30269">
    <property type="entry name" value="TRANSMEMBRANE PROTEIN YFCA"/>
    <property type="match status" value="1"/>
</dbReference>
<feature type="transmembrane region" description="Helical" evidence="8">
    <location>
        <begin position="223"/>
        <end position="245"/>
    </location>
</feature>
<accession>A0ABN0XWX4</accession>
<feature type="transmembrane region" description="Helical" evidence="8">
    <location>
        <begin position="156"/>
        <end position="178"/>
    </location>
</feature>
<dbReference type="Proteomes" id="UP001501757">
    <property type="component" value="Unassembled WGS sequence"/>
</dbReference>
<evidence type="ECO:0000256" key="2">
    <source>
        <dbReference type="ARBA" id="ARBA00009142"/>
    </source>
</evidence>
<evidence type="ECO:0000256" key="1">
    <source>
        <dbReference type="ARBA" id="ARBA00004651"/>
    </source>
</evidence>
<feature type="transmembrane region" description="Helical" evidence="8">
    <location>
        <begin position="190"/>
        <end position="211"/>
    </location>
</feature>
<dbReference type="InterPro" id="IPR002781">
    <property type="entry name" value="TM_pro_TauE-like"/>
</dbReference>
<feature type="transmembrane region" description="Helical" evidence="8">
    <location>
        <begin position="44"/>
        <end position="64"/>
    </location>
</feature>